<proteinExistence type="predicted"/>
<sequence length="454" mass="50878">MNRLLLNSSFVLSLLLPLAAAAKVGADKAAMLDSATHTCVGAERAGTASGVAAYTGKYLDSWPGMKDKSGYDPGPYADEKPLFTITADNMATYADRLTEGQKALLKKHPKTFRMAVYPSHRDFRMPDWVCKVVKQNATTAELVDNGLGTTGTDGGIPFPFPQSGLEAIWNMISPYRAYSEAAVNDIIDVYGNGKLAYGKQRYRSLNVTTNPNRRGSYTDKIAAHFFVESLLPARDRGSIAVGIQPNNFSKDSTMAWQYNPGIRRVRQAPEICCDFPVPPAGLRTIDDDYVFNGSPERYTWKLVGKKEMVVPWHNFRVNDPAIKYAQLATPGSINADYVRYELQRVWVIEAELKSGMRHIYKRRTIYAQEDTWFGVWGDNYDNRDQLWRAALINYRYAPDAQTYQRGVSVYHDLTADAYEATYLVNEAGEGWWRMNDPKIDESMFGPKAATLGGK</sequence>
<dbReference type="InterPro" id="IPR010752">
    <property type="entry name" value="DUF1329"/>
</dbReference>
<reference evidence="2 3" key="1">
    <citation type="submission" date="2019-03" db="EMBL/GenBank/DDBJ databases">
        <title>Genomic Encyclopedia of Type Strains, Phase IV (KMG-IV): sequencing the most valuable type-strain genomes for metagenomic binning, comparative biology and taxonomic classification.</title>
        <authorList>
            <person name="Goeker M."/>
        </authorList>
    </citation>
    <scope>NUCLEOTIDE SEQUENCE [LARGE SCALE GENOMIC DNA]</scope>
    <source>
        <strain evidence="2 3">DSM 26377</strain>
    </source>
</reference>
<evidence type="ECO:0000313" key="2">
    <source>
        <dbReference type="EMBL" id="TDU23222.1"/>
    </source>
</evidence>
<dbReference type="EMBL" id="SOBT01000013">
    <property type="protein sequence ID" value="TDU23222.1"/>
    <property type="molecule type" value="Genomic_DNA"/>
</dbReference>
<dbReference type="RefSeq" id="WP_133883896.1">
    <property type="nucleotide sequence ID" value="NZ_MWIN01000025.1"/>
</dbReference>
<gene>
    <name evidence="2" type="ORF">DFR24_4745</name>
</gene>
<evidence type="ECO:0000256" key="1">
    <source>
        <dbReference type="SAM" id="SignalP"/>
    </source>
</evidence>
<feature type="signal peptide" evidence="1">
    <location>
        <begin position="1"/>
        <end position="22"/>
    </location>
</feature>
<dbReference type="Pfam" id="PF07044">
    <property type="entry name" value="DUF1329"/>
    <property type="match status" value="1"/>
</dbReference>
<dbReference type="Gene3D" id="2.50.20.10">
    <property type="entry name" value="Lipoprotein localisation LolA/LolB/LppX"/>
    <property type="match status" value="1"/>
</dbReference>
<dbReference type="AlphaFoldDB" id="A0A4S3K0Y2"/>
<organism evidence="2 3">
    <name type="scientific">Panacagrimonas perspica</name>
    <dbReference type="NCBI Taxonomy" id="381431"/>
    <lineage>
        <taxon>Bacteria</taxon>
        <taxon>Pseudomonadati</taxon>
        <taxon>Pseudomonadota</taxon>
        <taxon>Gammaproteobacteria</taxon>
        <taxon>Nevskiales</taxon>
        <taxon>Nevskiaceae</taxon>
        <taxon>Panacagrimonas</taxon>
    </lineage>
</organism>
<dbReference type="Proteomes" id="UP000295341">
    <property type="component" value="Unassembled WGS sequence"/>
</dbReference>
<feature type="chain" id="PRO_5030100143" evidence="1">
    <location>
        <begin position="23"/>
        <end position="454"/>
    </location>
</feature>
<protein>
    <submittedName>
        <fullName evidence="2">Uncharacterized protein DUF1329</fullName>
    </submittedName>
</protein>
<accession>A0A4S3K0Y2</accession>
<comment type="caution">
    <text evidence="2">The sequence shown here is derived from an EMBL/GenBank/DDBJ whole genome shotgun (WGS) entry which is preliminary data.</text>
</comment>
<evidence type="ECO:0000313" key="3">
    <source>
        <dbReference type="Proteomes" id="UP000295341"/>
    </source>
</evidence>
<keyword evidence="3" id="KW-1185">Reference proteome</keyword>
<name>A0A4S3K0Y2_9GAMM</name>
<keyword evidence="1" id="KW-0732">Signal</keyword>
<dbReference type="OrthoDB" id="178023at2"/>